<dbReference type="Proteomes" id="UP001551582">
    <property type="component" value="Unassembled WGS sequence"/>
</dbReference>
<keyword evidence="3" id="KW-1185">Reference proteome</keyword>
<evidence type="ECO:0000256" key="1">
    <source>
        <dbReference type="SAM" id="MobiDB-lite"/>
    </source>
</evidence>
<proteinExistence type="predicted"/>
<reference evidence="2 3" key="1">
    <citation type="submission" date="2024-06" db="EMBL/GenBank/DDBJ databases">
        <title>The Natural Products Discovery Center: Release of the First 8490 Sequenced Strains for Exploring Actinobacteria Biosynthetic Diversity.</title>
        <authorList>
            <person name="Kalkreuter E."/>
            <person name="Kautsar S.A."/>
            <person name="Yang D."/>
            <person name="Bader C.D."/>
            <person name="Teijaro C.N."/>
            <person name="Fluegel L."/>
            <person name="Davis C.M."/>
            <person name="Simpson J.R."/>
            <person name="Lauterbach L."/>
            <person name="Steele A.D."/>
            <person name="Gui C."/>
            <person name="Meng S."/>
            <person name="Li G."/>
            <person name="Viehrig K."/>
            <person name="Ye F."/>
            <person name="Su P."/>
            <person name="Kiefer A.F."/>
            <person name="Nichols A."/>
            <person name="Cepeda A.J."/>
            <person name="Yan W."/>
            <person name="Fan B."/>
            <person name="Jiang Y."/>
            <person name="Adhikari A."/>
            <person name="Zheng C.-J."/>
            <person name="Schuster L."/>
            <person name="Cowan T.M."/>
            <person name="Smanski M.J."/>
            <person name="Chevrette M.G."/>
            <person name="De Carvalho L.P.S."/>
            <person name="Shen B."/>
        </authorList>
    </citation>
    <scope>NUCLEOTIDE SEQUENCE [LARGE SCALE GENOMIC DNA]</scope>
    <source>
        <strain evidence="2 3">NPDC048274</strain>
    </source>
</reference>
<dbReference type="EMBL" id="JBEZLS010000046">
    <property type="protein sequence ID" value="MEU9356223.1"/>
    <property type="molecule type" value="Genomic_DNA"/>
</dbReference>
<protein>
    <submittedName>
        <fullName evidence="2">Uncharacterized protein</fullName>
    </submittedName>
</protein>
<accession>A0ABV3EGU9</accession>
<organism evidence="2 3">
    <name type="scientific">Streptomyces griseoloalbus</name>
    <dbReference type="NCBI Taxonomy" id="67303"/>
    <lineage>
        <taxon>Bacteria</taxon>
        <taxon>Bacillati</taxon>
        <taxon>Actinomycetota</taxon>
        <taxon>Actinomycetes</taxon>
        <taxon>Kitasatosporales</taxon>
        <taxon>Streptomycetaceae</taxon>
        <taxon>Streptomyces</taxon>
    </lineage>
</organism>
<name>A0ABV3EGU9_9ACTN</name>
<sequence>MTTTIMTRATARVTEPAANPEYACDRCGTFHTGACPAAAHHQLGDLLARMAREADARIPDGRRARRTLQEMAPGYTRQPVLTLHRPVMANDACPLCGRWSCTGSDCPPASAAPAPTTRHTVPNPQGQQPCGSCGGAGGRVVDTSSDGVTRQSWQTCGSCGGSGVAR</sequence>
<comment type="caution">
    <text evidence="2">The sequence shown here is derived from an EMBL/GenBank/DDBJ whole genome shotgun (WGS) entry which is preliminary data.</text>
</comment>
<evidence type="ECO:0000313" key="2">
    <source>
        <dbReference type="EMBL" id="MEU9356223.1"/>
    </source>
</evidence>
<dbReference type="RefSeq" id="WP_359989741.1">
    <property type="nucleotide sequence ID" value="NZ_JBEZLS010000046.1"/>
</dbReference>
<gene>
    <name evidence="2" type="ORF">AB0D65_35790</name>
</gene>
<feature type="region of interest" description="Disordered" evidence="1">
    <location>
        <begin position="107"/>
        <end position="136"/>
    </location>
</feature>
<evidence type="ECO:0000313" key="3">
    <source>
        <dbReference type="Proteomes" id="UP001551582"/>
    </source>
</evidence>